<feature type="region of interest" description="Disordered" evidence="1">
    <location>
        <begin position="1"/>
        <end position="23"/>
    </location>
</feature>
<gene>
    <name evidence="2" type="ORF">Daesc_007243</name>
</gene>
<comment type="caution">
    <text evidence="2">The sequence shown here is derived from an EMBL/GenBank/DDBJ whole genome shotgun (WGS) entry which is preliminary data.</text>
</comment>
<feature type="compositionally biased region" description="Low complexity" evidence="1">
    <location>
        <begin position="76"/>
        <end position="113"/>
    </location>
</feature>
<organism evidence="2 3">
    <name type="scientific">Daldinia eschscholtzii</name>
    <dbReference type="NCBI Taxonomy" id="292717"/>
    <lineage>
        <taxon>Eukaryota</taxon>
        <taxon>Fungi</taxon>
        <taxon>Dikarya</taxon>
        <taxon>Ascomycota</taxon>
        <taxon>Pezizomycotina</taxon>
        <taxon>Sordariomycetes</taxon>
        <taxon>Xylariomycetidae</taxon>
        <taxon>Xylariales</taxon>
        <taxon>Hypoxylaceae</taxon>
        <taxon>Daldinia</taxon>
    </lineage>
</organism>
<evidence type="ECO:0008006" key="4">
    <source>
        <dbReference type="Google" id="ProtNLM"/>
    </source>
</evidence>
<feature type="compositionally biased region" description="Basic residues" evidence="1">
    <location>
        <begin position="389"/>
        <end position="400"/>
    </location>
</feature>
<evidence type="ECO:0000313" key="3">
    <source>
        <dbReference type="Proteomes" id="UP001369815"/>
    </source>
</evidence>
<dbReference type="AlphaFoldDB" id="A0AAX6MDF0"/>
<feature type="region of interest" description="Disordered" evidence="1">
    <location>
        <begin position="348"/>
        <end position="410"/>
    </location>
</feature>
<keyword evidence="3" id="KW-1185">Reference proteome</keyword>
<name>A0AAX6MDF0_9PEZI</name>
<reference evidence="2 3" key="1">
    <citation type="journal article" date="2024" name="Front Chem Biol">
        <title>Unveiling the potential of Daldinia eschscholtzii MFLUCC 19-0629 through bioactivity and bioinformatics studies for enhanced sustainable agriculture production.</title>
        <authorList>
            <person name="Brooks S."/>
            <person name="Weaver J.A."/>
            <person name="Klomchit A."/>
            <person name="Alharthi S.A."/>
            <person name="Onlamun T."/>
            <person name="Nurani R."/>
            <person name="Vong T.K."/>
            <person name="Alberti F."/>
            <person name="Greco C."/>
        </authorList>
    </citation>
    <scope>NUCLEOTIDE SEQUENCE [LARGE SCALE GENOMIC DNA]</scope>
    <source>
        <strain evidence="2">MFLUCC 19-0629</strain>
    </source>
</reference>
<feature type="region of interest" description="Disordered" evidence="1">
    <location>
        <begin position="39"/>
        <end position="113"/>
    </location>
</feature>
<evidence type="ECO:0000313" key="2">
    <source>
        <dbReference type="EMBL" id="KAK6950718.1"/>
    </source>
</evidence>
<protein>
    <recommendedName>
        <fullName evidence="4">Developmental regulatory protein wetA</fullName>
    </recommendedName>
</protein>
<feature type="region of interest" description="Disordered" evidence="1">
    <location>
        <begin position="149"/>
        <end position="172"/>
    </location>
</feature>
<feature type="region of interest" description="Disordered" evidence="1">
    <location>
        <begin position="459"/>
        <end position="589"/>
    </location>
</feature>
<evidence type="ECO:0000256" key="1">
    <source>
        <dbReference type="SAM" id="MobiDB-lite"/>
    </source>
</evidence>
<dbReference type="Proteomes" id="UP001369815">
    <property type="component" value="Unassembled WGS sequence"/>
</dbReference>
<feature type="compositionally biased region" description="Basic residues" evidence="1">
    <location>
        <begin position="468"/>
        <end position="492"/>
    </location>
</feature>
<accession>A0AAX6MDF0</accession>
<proteinExistence type="predicted"/>
<feature type="region of interest" description="Disordered" evidence="1">
    <location>
        <begin position="608"/>
        <end position="629"/>
    </location>
</feature>
<feature type="compositionally biased region" description="Basic residues" evidence="1">
    <location>
        <begin position="548"/>
        <end position="558"/>
    </location>
</feature>
<dbReference type="EMBL" id="JBANMG010000007">
    <property type="protein sequence ID" value="KAK6950718.1"/>
    <property type="molecule type" value="Genomic_DNA"/>
</dbReference>
<sequence>MAFTAVHYPTDKDQGQVPYWPENEELGVASDNNFFDQFLAFDSSDPSAPGGGNDLPTDPPSPSILLENLDVSLPNSSSSDQDTQSGQSQSETSASSVSLDFSSIPSSEPSKSVPLELAAPLVSDPILSGGSISDSELLRLEGISRLSLESPKGSATAPPGSPLANQGSLSPRKHNRVLNSVCSALRRATHWSKPHKHQGPQMGVSTATMGDSLKKEDDACYDLPIDFDLSGLDGIKLEEASIPNNLPLSPPLTGRIPGEQNSDDIMNFVSGHFDDPFCDDVLAPPATTKGHDLNLSTPMATPALDDDLFYQQTLDILSTNGSSLRPQKAQPKLRSTSSAEWPMEGILSNDNRNGGWPTPSSPNVGPAYVSDGGNGVPSPGWWDAPHQTNSHRQHGSRSRSHGGGSMHSMSLNLSMHNQQSELPYEYATGPDVSGLMIHMPQPRAPQAAVLNDPLIMSSPSGYYPPHPSGRRHSSTSSHYHHGYHSEHRRPRPRAPSSGARHYGGPMTSPRKVSSSAACYTLREESMSPTPMPRQRTSSSSSSSSLALRKQRSWSRQHRKGGEPRTPSSGRVRSSSCRSAGYDSNGGGGGMSIEFCNYTPSDKKVLMNGVAPSGSSKTKARREREAQEKNERYVEAIRAAGVDVEKLRQNGFLVSH</sequence>
<feature type="compositionally biased region" description="Low complexity" evidence="1">
    <location>
        <begin position="564"/>
        <end position="578"/>
    </location>
</feature>